<accession>A0A0F6SHX6</accession>
<evidence type="ECO:0000259" key="4">
    <source>
        <dbReference type="PROSITE" id="PS50043"/>
    </source>
</evidence>
<organism evidence="6 7">
    <name type="scientific">Sandaracinus amylolyticus</name>
    <dbReference type="NCBI Taxonomy" id="927083"/>
    <lineage>
        <taxon>Bacteria</taxon>
        <taxon>Pseudomonadati</taxon>
        <taxon>Myxococcota</taxon>
        <taxon>Polyangia</taxon>
        <taxon>Polyangiales</taxon>
        <taxon>Sandaracinaceae</taxon>
        <taxon>Sandaracinus</taxon>
    </lineage>
</organism>
<dbReference type="AlphaFoldDB" id="A0A0F6SHX6"/>
<keyword evidence="7" id="KW-1185">Reference proteome</keyword>
<dbReference type="InterPro" id="IPR039420">
    <property type="entry name" value="WalR-like"/>
</dbReference>
<dbReference type="KEGG" id="samy:DB32_008358"/>
<dbReference type="InterPro" id="IPR011006">
    <property type="entry name" value="CheY-like_superfamily"/>
</dbReference>
<dbReference type="PANTHER" id="PTHR43214:SF43">
    <property type="entry name" value="TWO-COMPONENT RESPONSE REGULATOR"/>
    <property type="match status" value="1"/>
</dbReference>
<dbReference type="SMART" id="SM00448">
    <property type="entry name" value="REC"/>
    <property type="match status" value="1"/>
</dbReference>
<feature type="modified residue" description="4-aspartylphosphate" evidence="3">
    <location>
        <position position="64"/>
    </location>
</feature>
<dbReference type="InterPro" id="IPR058245">
    <property type="entry name" value="NreC/VraR/RcsB-like_REC"/>
</dbReference>
<dbReference type="Pfam" id="PF00072">
    <property type="entry name" value="Response_reg"/>
    <property type="match status" value="1"/>
</dbReference>
<evidence type="ECO:0000313" key="7">
    <source>
        <dbReference type="Proteomes" id="UP000034883"/>
    </source>
</evidence>
<dbReference type="STRING" id="927083.DB32_008358"/>
<dbReference type="RefSeq" id="WP_053238098.1">
    <property type="nucleotide sequence ID" value="NZ_CP011125.1"/>
</dbReference>
<reference evidence="6 7" key="1">
    <citation type="submission" date="2015-03" db="EMBL/GenBank/DDBJ databases">
        <title>Genome assembly of Sandaracinus amylolyticus DSM 53668.</title>
        <authorList>
            <person name="Sharma G."/>
            <person name="Subramanian S."/>
        </authorList>
    </citation>
    <scope>NUCLEOTIDE SEQUENCE [LARGE SCALE GENOMIC DNA]</scope>
    <source>
        <strain evidence="6 7">DSM 53668</strain>
    </source>
</reference>
<dbReference type="PROSITE" id="PS50043">
    <property type="entry name" value="HTH_LUXR_2"/>
    <property type="match status" value="1"/>
</dbReference>
<evidence type="ECO:0000313" key="6">
    <source>
        <dbReference type="EMBL" id="AKF11209.1"/>
    </source>
</evidence>
<dbReference type="InterPro" id="IPR016032">
    <property type="entry name" value="Sig_transdc_resp-reg_C-effctor"/>
</dbReference>
<dbReference type="GO" id="GO:0003677">
    <property type="term" value="F:DNA binding"/>
    <property type="evidence" value="ECO:0007669"/>
    <property type="project" value="UniProtKB-KW"/>
</dbReference>
<evidence type="ECO:0000256" key="3">
    <source>
        <dbReference type="PROSITE-ProRule" id="PRU00169"/>
    </source>
</evidence>
<dbReference type="EMBL" id="CP011125">
    <property type="protein sequence ID" value="AKF11209.1"/>
    <property type="molecule type" value="Genomic_DNA"/>
</dbReference>
<feature type="domain" description="HTH luxR-type" evidence="4">
    <location>
        <begin position="147"/>
        <end position="212"/>
    </location>
</feature>
<dbReference type="SUPFAM" id="SSF52172">
    <property type="entry name" value="CheY-like"/>
    <property type="match status" value="1"/>
</dbReference>
<feature type="domain" description="Response regulatory" evidence="5">
    <location>
        <begin position="12"/>
        <end position="129"/>
    </location>
</feature>
<dbReference type="PROSITE" id="PS50110">
    <property type="entry name" value="RESPONSE_REGULATORY"/>
    <property type="match status" value="1"/>
</dbReference>
<keyword evidence="1 3" id="KW-0597">Phosphoprotein</keyword>
<dbReference type="CDD" id="cd17535">
    <property type="entry name" value="REC_NarL-like"/>
    <property type="match status" value="1"/>
</dbReference>
<keyword evidence="2 6" id="KW-0238">DNA-binding</keyword>
<dbReference type="InterPro" id="IPR001789">
    <property type="entry name" value="Sig_transdc_resp-reg_receiver"/>
</dbReference>
<dbReference type="GO" id="GO:0006355">
    <property type="term" value="P:regulation of DNA-templated transcription"/>
    <property type="evidence" value="ECO:0007669"/>
    <property type="project" value="InterPro"/>
</dbReference>
<dbReference type="Proteomes" id="UP000034883">
    <property type="component" value="Chromosome"/>
</dbReference>
<dbReference type="InterPro" id="IPR000792">
    <property type="entry name" value="Tscrpt_reg_LuxR_C"/>
</dbReference>
<dbReference type="Pfam" id="PF00196">
    <property type="entry name" value="GerE"/>
    <property type="match status" value="1"/>
</dbReference>
<dbReference type="GO" id="GO:0000160">
    <property type="term" value="P:phosphorelay signal transduction system"/>
    <property type="evidence" value="ECO:0007669"/>
    <property type="project" value="InterPro"/>
</dbReference>
<sequence>MGSSPDESRPHRLLLVDDHPIIRAALRAQLNGVPGEFLVVGEASNARAALKLAEAHGVDVVLIDLELDRDWGMDLLLVLKSRFPELRVLVFTAHDDPMLAQRAIDLGALGYVAKTDDIALVDALRAVARGEVFLGPSIATHLVRRWRTRSGQLLSDREVEIFRLIGRGHETKDIASALGVSVKTVETHRARIRNKLGIRGVGELIVRAALFARGQE</sequence>
<gene>
    <name evidence="6" type="ORF">DB32_008358</name>
</gene>
<dbReference type="PROSITE" id="PS00622">
    <property type="entry name" value="HTH_LUXR_1"/>
    <property type="match status" value="1"/>
</dbReference>
<evidence type="ECO:0000256" key="1">
    <source>
        <dbReference type="ARBA" id="ARBA00022553"/>
    </source>
</evidence>
<dbReference type="CDD" id="cd06170">
    <property type="entry name" value="LuxR_C_like"/>
    <property type="match status" value="1"/>
</dbReference>
<dbReference type="Gene3D" id="3.40.50.2300">
    <property type="match status" value="1"/>
</dbReference>
<dbReference type="PANTHER" id="PTHR43214">
    <property type="entry name" value="TWO-COMPONENT RESPONSE REGULATOR"/>
    <property type="match status" value="1"/>
</dbReference>
<evidence type="ECO:0000256" key="2">
    <source>
        <dbReference type="ARBA" id="ARBA00023125"/>
    </source>
</evidence>
<proteinExistence type="predicted"/>
<protein>
    <submittedName>
        <fullName evidence="6">DNA-binding response regulator, LuxR family</fullName>
    </submittedName>
</protein>
<name>A0A0F6SHX6_9BACT</name>
<dbReference type="SMART" id="SM00421">
    <property type="entry name" value="HTH_LUXR"/>
    <property type="match status" value="1"/>
</dbReference>
<dbReference type="PRINTS" id="PR00038">
    <property type="entry name" value="HTHLUXR"/>
</dbReference>
<dbReference type="SUPFAM" id="SSF46894">
    <property type="entry name" value="C-terminal effector domain of the bipartite response regulators"/>
    <property type="match status" value="1"/>
</dbReference>
<evidence type="ECO:0000259" key="5">
    <source>
        <dbReference type="PROSITE" id="PS50110"/>
    </source>
</evidence>